<feature type="domain" description="Carrier" evidence="11">
    <location>
        <begin position="2415"/>
        <end position="2489"/>
    </location>
</feature>
<dbReference type="SMART" id="SM00825">
    <property type="entry name" value="PKS_KS"/>
    <property type="match status" value="3"/>
</dbReference>
<dbReference type="CDD" id="cd08953">
    <property type="entry name" value="KR_2_SDR_x"/>
    <property type="match status" value="1"/>
</dbReference>
<dbReference type="Pfam" id="PF22336">
    <property type="entry name" value="RhiE-like_linker"/>
    <property type="match status" value="3"/>
</dbReference>
<dbReference type="InterPro" id="IPR016039">
    <property type="entry name" value="Thiolase-like"/>
</dbReference>
<dbReference type="PROSITE" id="PS00606">
    <property type="entry name" value="KS3_1"/>
    <property type="match status" value="1"/>
</dbReference>
<evidence type="ECO:0000256" key="10">
    <source>
        <dbReference type="SAM" id="MobiDB-lite"/>
    </source>
</evidence>
<dbReference type="GO" id="GO:0071770">
    <property type="term" value="P:DIM/DIP cell wall layer assembly"/>
    <property type="evidence" value="ECO:0007669"/>
    <property type="project" value="TreeGrafter"/>
</dbReference>
<evidence type="ECO:0000313" key="14">
    <source>
        <dbReference type="EMBL" id="ARZ71656.1"/>
    </source>
</evidence>
<evidence type="ECO:0000256" key="5">
    <source>
        <dbReference type="ARBA" id="ARBA00022553"/>
    </source>
</evidence>
<evidence type="ECO:0000256" key="8">
    <source>
        <dbReference type="ARBA" id="ARBA00023315"/>
    </source>
</evidence>
<feature type="active site" description="Proton acceptor; for dehydratase activity" evidence="9">
    <location>
        <position position="682"/>
    </location>
</feature>
<feature type="domain" description="PKS/mFAS DH" evidence="13">
    <location>
        <begin position="2104"/>
        <end position="2380"/>
    </location>
</feature>
<evidence type="ECO:0000259" key="11">
    <source>
        <dbReference type="PROSITE" id="PS50075"/>
    </source>
</evidence>
<dbReference type="PANTHER" id="PTHR43775:SF37">
    <property type="entry name" value="SI:DKEY-61P9.11"/>
    <property type="match status" value="1"/>
</dbReference>
<dbReference type="GO" id="GO:0005886">
    <property type="term" value="C:plasma membrane"/>
    <property type="evidence" value="ECO:0007669"/>
    <property type="project" value="TreeGrafter"/>
</dbReference>
<dbReference type="SMART" id="SM01294">
    <property type="entry name" value="PKS_PP_betabranch"/>
    <property type="match status" value="1"/>
</dbReference>
<evidence type="ECO:0000256" key="4">
    <source>
        <dbReference type="ARBA" id="ARBA00022490"/>
    </source>
</evidence>
<dbReference type="InterPro" id="IPR013968">
    <property type="entry name" value="PKS_KR"/>
</dbReference>
<evidence type="ECO:0000256" key="9">
    <source>
        <dbReference type="PROSITE-ProRule" id="PRU01363"/>
    </source>
</evidence>
<feature type="domain" description="Ketosynthase family 3 (KS3)" evidence="12">
    <location>
        <begin position="33"/>
        <end position="470"/>
    </location>
</feature>
<dbReference type="CDD" id="cd00833">
    <property type="entry name" value="PKS"/>
    <property type="match status" value="3"/>
</dbReference>
<feature type="region of interest" description="C-terminal hotdog fold" evidence="9">
    <location>
        <begin position="799"/>
        <end position="939"/>
    </location>
</feature>
<sequence length="3248" mass="340104">MSTFTAPGSPEDPETPGNPASAPENPANAPEDTGDIAIIGLALRLPGADTLEELWRHLVAGRSLISEVPAERWSKERYFGDPRRGAEKTSSVWGGFIEDADRFDASFFQISPREAETMDPQQRFALELAWRAVEDAGYRASEFAGTRTGVFMGVCHADYAELMERGKARTDAYFPTGTAYSIISNRVSYFLDLQGPSITNDTACSSSLVSVYEAVSALRNGDCSVALAGGVNLCWSPKHFVAFSQASMLSRTGECRAFDQGADGYVRGEGGAVLLLKPLARALADRDQVHAVIKGVATNHGGRTSSLTVTNPAAQASLVEGLYTRAGIRPETVTYVEAHGPGTPVGDPIEIIALKRAFHALHEAQGTRPEPESCGIGSVKTNIGHLEGAAGVAGMAKVIGALAGRKLPATVNFEVRNKLIKLDGSPFHIVRDTQPWPEPPAGADGRPAPRRAGVSSFGFGGTNAHVVLEEHLEHPADGSAEPAAPAGPHLVPLSAKTPDRLRAVAEGLLAHLRPPQPGDAAAGIRPRQDLADIAYTLRAGREPMPARVAFVVSSVPELTDALEAFLAGTLAGAEAHPGAAVRAGDAPAEDAAALLETAARWARGGTADLPEPPRAAGAAGPRRVRLPAYPFARERHWFTSPAADPGQGAPGLHPLLHRNTSGLTGQRYTSTFTGDEPFLSAHRVGGARVLPAVAYLEMARAAVADATGHPAGAPAGELPAVRLREVVWPRPLVAGAAPVDVHVGLTPRTGEAAGELAFEVTTTAGDAATAVVHGRGTAELLPPEEPETLGLGALRAACRTSRAPEDAYAAFRDQGLDYGPALRGLSEIHLGDGQLLARIQAPAPDAGCVLPPSVLDAAFQASLVLMAADRSPAGPTMPFALERIDVHRPCAAVAWAVVRRRPGGGTAAVFDIDLCDTEGVIGVRLRGLVQRTGTSRTEPAGPRVVTATCGWTDAPPATGTEAGTETVHAFLTGKAAARTPGIEGTPGLTLTHLPDLTPGRLADGVDTVLGLVLARVQQVLAARPRTPHRFVVLVDDRVPRHFHAPLTGLLATVALENPLVSGRVVRVAGLDTMDPGRIADVLRAEAADRETGTEVRRTADGARQAWLPADLALGAGPEVPPLKEGGVYWVTGGLGGLGRHVARYFARHPGVTVVLSGRSAPGPASEEALAALRAAGVDAHYLPADTGSAEDVARAVRDLTREHGAIDGIVHAAGVLRDAYVLRKDAADLPAVLEPKVRGVLNLDAATRALALDFFVVFSSVAGVYGNAGQADYAAANAFLDAFAHHRQALVDAGERTGRTAAVSWPLWADGGMTVDDLTRESMRAQRGWEPLPTEEGLRVLGRVLDDAPEHVVVAYGADATLAHLPSGPSPEPAGTVPAGAAPALGGALQERTEDLLKELLGEVIHRDPATMEATVNLIEYGIDSLSILEMTARLEERFGPLSKTLFFEYVNIEGVAGYFVEAHRERLATVLGTAPAAQRTPAAPVPMTAPVPAPAPVASRDDRHDIAVIGISGRYPGADTLDELWSLLEEGRHTFEEVPRDRWDHDAVHSPDRSVPGKSAIRTGTFLRDIDKFDPRYFRVSKREAERMSPEVRLFLQAGVEALEDAGYSRETIQRQYQGDVAVLAGTMSNHYNLYGFQNSLTRGSPATGSYTGTLPNMLSYFYGLTGPSIFLDTMCSASSTCVHQAVQMLRAGECRMAVAGGVNLLLHPYNLITSSQEHFTTATSDVIRSFGLGADGTILGEGVGAVVLKPLADAERDGDHIHAVIKGTALTNAGVRNGFTVPNPHMQARAVEKALDDAGVDARTISYVEGHGSGTSLGDPIEVKALTTAFGKHTRDTGFCALGSVKSNAGHLLAAAGMIGFAKVVLQLREGKLAPSLHSSELNPDIAFADTPFRVQRELADWKPAVTTDGGRETVHPRRAGITSIGAGGMNSHIVVEEYRGTGREAYAHDGGAQLFVFSAMTDAALATSLTRFRAYLAGAAEDTLPSIAHTLRVGKNELPRRWAFLAGDRSAALAAVDRYLAGDRDTDAVLASHDPRTGTARALAATWLKGRSVDWSELTGPRPPRRVPLPAYPFERVRCWAEEEPEAPSVTAPLALREKLHPFLGRNASDIDGLRYVLDVHLDDLLDYGHRHDKERDVAPTFAADLALAAAKASGFAAAPVVRDLRLPGPVPWASTTRLVTALAVTGAGTASGVVTAEDATGARTVVAEFDVHRGGGRPGPGEGLPAGTPGRDAVDTLSGEEFLAELAEGGLDHDPLYSGVRNASWLPDGRLVLALTAPRLRQDHSARHLTLAPHVLTAVAQGLRLVAKRAHAPHWARTAPSGIEEIQVSGAPADVAYALFETDGPRGRVRLLDRDGLALGELTGVRCDDGEPPRKEREADMKREERPVPVPEPRPAPAPVRDTATGTGIVPFAVAELRELASAILKFAPDELDDRTTFDAFGFDSISLVTFSERVRERFGVTLSPAVFFDLRTLGALGRHLAEEFEGPVRAAYARSLPAAGAPRTAAATGTRPRPAAPAAGAPMPIAVVGAAGRFPGAPDLDTYWANLAEGKDSVTDFPAHRYGAAYARVVADADFPKRAGVLDGAEGFDAGFFRIYPREAGLMDPQHRLALETVWNAVEHSAYTPAALPANTGVFLGVSGNDYATLLTTHGVAPDAFTSTGNAHSMLANRISYVLDVRGPSEPVDTACSSSLVAVHRAMEAIRSGACDAAIAGGVNLLLSVDTFVSAHRAGMLSPDGRCKTFASDADGYVRGEGVGAVVLKPLAAAERDGDAVLGVLVGSAENHGGRANSLTAPNADAQAELVTAAMGDIDPDTVGYIEAHGTGTALGDPVEVRALTTAFRGLGATGRGTCGLGSVKTNIGHLEAAAGIAGLLKVLLAMRHRALPATLNCRELNPYIELDGGPFRVVRETEPWRRPRDREGAPAPRRAGVSSFGFGGANCHVVVEEYEESGDHQGDDTHKEYEAVDATHGNGRDHGHADGAEALIPLSARTAEQLHERARDLLAYLEKTDAPAGLHSIAWTLQAGRVAMAERVGWVVASRGELAGRLREFLAGDERVTGGARGRVAHDGGPTAQSPVPDARPGATAGGDLASLLARWTEGEAVDWRSLHGTRPPKRAHLPVYPFAYERHWIPEGPAAAGSSGATGTLAAGGTAPAPDAAGAVPAGAVPAGAVPAGAVPAGAVPAGAVPAGLCPPGLCPPGLCPPGLCPPGLCPPGLCPPGLCPPGLCPPGLCPPGLCPPPPGP</sequence>
<dbReference type="SMART" id="SM00826">
    <property type="entry name" value="PKS_DH"/>
    <property type="match status" value="1"/>
</dbReference>
<dbReference type="KEGG" id="salj:SMD11_6080"/>
<feature type="region of interest" description="N-terminal hotdog fold" evidence="9">
    <location>
        <begin position="2104"/>
        <end position="2220"/>
    </location>
</feature>
<evidence type="ECO:0000313" key="15">
    <source>
        <dbReference type="Proteomes" id="UP000195755"/>
    </source>
</evidence>
<dbReference type="PROSITE" id="PS52019">
    <property type="entry name" value="PKS_MFAS_DH"/>
    <property type="match status" value="2"/>
</dbReference>
<dbReference type="Pfam" id="PF00550">
    <property type="entry name" value="PP-binding"/>
    <property type="match status" value="2"/>
</dbReference>
<gene>
    <name evidence="14" type="ORF">SMD11_6080</name>
</gene>
<dbReference type="FunFam" id="3.40.47.10:FF:000019">
    <property type="entry name" value="Polyketide synthase type I"/>
    <property type="match status" value="2"/>
</dbReference>
<dbReference type="Pfam" id="PF00109">
    <property type="entry name" value="ketoacyl-synt"/>
    <property type="match status" value="3"/>
</dbReference>
<feature type="compositionally biased region" description="Basic and acidic residues" evidence="10">
    <location>
        <begin position="2370"/>
        <end position="2391"/>
    </location>
</feature>
<dbReference type="InterPro" id="IPR050091">
    <property type="entry name" value="PKS_NRPS_Biosynth_Enz"/>
</dbReference>
<feature type="region of interest" description="C-terminal hotdog fold" evidence="9">
    <location>
        <begin position="2238"/>
        <end position="2380"/>
    </location>
</feature>
<feature type="compositionally biased region" description="Low complexity" evidence="10">
    <location>
        <begin position="18"/>
        <end position="31"/>
    </location>
</feature>
<dbReference type="InterPro" id="IPR042104">
    <property type="entry name" value="PKS_dehydratase_sf"/>
</dbReference>
<evidence type="ECO:0000256" key="6">
    <source>
        <dbReference type="ARBA" id="ARBA00022679"/>
    </source>
</evidence>
<dbReference type="Gene3D" id="3.40.47.10">
    <property type="match status" value="3"/>
</dbReference>
<dbReference type="Gene3D" id="1.10.1200.10">
    <property type="entry name" value="ACP-like"/>
    <property type="match status" value="2"/>
</dbReference>
<dbReference type="Pfam" id="PF14765">
    <property type="entry name" value="PS-DH"/>
    <property type="match status" value="1"/>
</dbReference>
<dbReference type="PROSITE" id="PS00012">
    <property type="entry name" value="PHOSPHOPANTETHEINE"/>
    <property type="match status" value="1"/>
</dbReference>
<organism evidence="14 15">
    <name type="scientific">Streptomyces albireticuli</name>
    <dbReference type="NCBI Taxonomy" id="1940"/>
    <lineage>
        <taxon>Bacteria</taxon>
        <taxon>Bacillati</taxon>
        <taxon>Actinomycetota</taxon>
        <taxon>Actinomycetes</taxon>
        <taxon>Kitasatosporales</taxon>
        <taxon>Streptomycetaceae</taxon>
        <taxon>Streptomyces</taxon>
    </lineage>
</organism>
<dbReference type="InterPro" id="IPR054514">
    <property type="entry name" value="RhiE-like_linker"/>
</dbReference>
<feature type="region of interest" description="N-terminal hotdog fold" evidence="9">
    <location>
        <begin position="653"/>
        <end position="785"/>
    </location>
</feature>
<dbReference type="GO" id="GO:0004315">
    <property type="term" value="F:3-oxoacyl-[acyl-carrier-protein] synthase activity"/>
    <property type="evidence" value="ECO:0007669"/>
    <property type="project" value="InterPro"/>
</dbReference>
<dbReference type="InterPro" id="IPR014031">
    <property type="entry name" value="Ketoacyl_synth_C"/>
</dbReference>
<dbReference type="GO" id="GO:0004312">
    <property type="term" value="F:fatty acid synthase activity"/>
    <property type="evidence" value="ECO:0007669"/>
    <property type="project" value="TreeGrafter"/>
</dbReference>
<dbReference type="SMART" id="SM00823">
    <property type="entry name" value="PKS_PP"/>
    <property type="match status" value="2"/>
</dbReference>
<comment type="pathway">
    <text evidence="2">Antibiotic biosynthesis.</text>
</comment>
<dbReference type="Gene3D" id="3.10.129.110">
    <property type="entry name" value="Polyketide synthase dehydratase"/>
    <property type="match status" value="2"/>
</dbReference>
<dbReference type="Gene3D" id="1.10.1240.100">
    <property type="match status" value="3"/>
</dbReference>
<keyword evidence="6" id="KW-0808">Transferase</keyword>
<dbReference type="InterPro" id="IPR020807">
    <property type="entry name" value="PKS_DH"/>
</dbReference>
<dbReference type="InterPro" id="IPR036291">
    <property type="entry name" value="NAD(P)-bd_dom_sf"/>
</dbReference>
<protein>
    <submittedName>
        <fullName evidence="14">Polyketide synthase</fullName>
    </submittedName>
</protein>
<evidence type="ECO:0000256" key="7">
    <source>
        <dbReference type="ARBA" id="ARBA00022737"/>
    </source>
</evidence>
<keyword evidence="5" id="KW-0597">Phosphoprotein</keyword>
<dbReference type="SMART" id="SM00822">
    <property type="entry name" value="PKS_KR"/>
    <property type="match status" value="1"/>
</dbReference>
<dbReference type="PANTHER" id="PTHR43775">
    <property type="entry name" value="FATTY ACID SYNTHASE"/>
    <property type="match status" value="1"/>
</dbReference>
<dbReference type="Pfam" id="PF21089">
    <property type="entry name" value="PKS_DH_N"/>
    <property type="match status" value="1"/>
</dbReference>
<feature type="domain" description="PKS/mFAS DH" evidence="13">
    <location>
        <begin position="653"/>
        <end position="939"/>
    </location>
</feature>
<keyword evidence="8" id="KW-0012">Acyltransferase</keyword>
<comment type="subcellular location">
    <subcellularLocation>
        <location evidence="1">Cytoplasm</location>
    </subcellularLocation>
</comment>
<keyword evidence="4" id="KW-0963">Cytoplasm</keyword>
<evidence type="ECO:0000256" key="3">
    <source>
        <dbReference type="ARBA" id="ARBA00022450"/>
    </source>
</evidence>
<dbReference type="InterPro" id="IPR020841">
    <property type="entry name" value="PKS_Beta-ketoAc_synthase_dom"/>
</dbReference>
<feature type="region of interest" description="Disordered" evidence="10">
    <location>
        <begin position="1"/>
        <end position="32"/>
    </location>
</feature>
<dbReference type="PROSITE" id="PS50075">
    <property type="entry name" value="CARRIER"/>
    <property type="match status" value="2"/>
</dbReference>
<feature type="region of interest" description="Disordered" evidence="10">
    <location>
        <begin position="3065"/>
        <end position="3091"/>
    </location>
</feature>
<accession>A0A1Z2LBI6</accession>
<dbReference type="InterPro" id="IPR009081">
    <property type="entry name" value="PP-bd_ACP"/>
</dbReference>
<dbReference type="RefSeq" id="WP_199843980.1">
    <property type="nucleotide sequence ID" value="NZ_CP021744.1"/>
</dbReference>
<dbReference type="PROSITE" id="PS52004">
    <property type="entry name" value="KS3_2"/>
    <property type="match status" value="3"/>
</dbReference>
<dbReference type="SUPFAM" id="SSF47336">
    <property type="entry name" value="ACP-like"/>
    <property type="match status" value="2"/>
</dbReference>
<name>A0A1Z2LBI6_9ACTN</name>
<dbReference type="InterPro" id="IPR049552">
    <property type="entry name" value="PKS_DH_N"/>
</dbReference>
<dbReference type="Pfam" id="PF08659">
    <property type="entry name" value="KR"/>
    <property type="match status" value="1"/>
</dbReference>
<evidence type="ECO:0000256" key="1">
    <source>
        <dbReference type="ARBA" id="ARBA00004496"/>
    </source>
</evidence>
<evidence type="ECO:0000259" key="13">
    <source>
        <dbReference type="PROSITE" id="PS52019"/>
    </source>
</evidence>
<evidence type="ECO:0000259" key="12">
    <source>
        <dbReference type="PROSITE" id="PS52004"/>
    </source>
</evidence>
<dbReference type="Pfam" id="PF02801">
    <property type="entry name" value="Ketoacyl-synt_C"/>
    <property type="match status" value="3"/>
</dbReference>
<feature type="compositionally biased region" description="Pro residues" evidence="10">
    <location>
        <begin position="2392"/>
        <end position="2402"/>
    </location>
</feature>
<dbReference type="Gene3D" id="3.40.50.720">
    <property type="entry name" value="NAD(P)-binding Rossmann-like Domain"/>
    <property type="match status" value="1"/>
</dbReference>
<dbReference type="InterPro" id="IPR049900">
    <property type="entry name" value="PKS_mFAS_DH"/>
</dbReference>
<feature type="domain" description="Ketosynthase family 3 (KS3)" evidence="12">
    <location>
        <begin position="1504"/>
        <end position="1940"/>
    </location>
</feature>
<dbReference type="GO" id="GO:0031177">
    <property type="term" value="F:phosphopantetheine binding"/>
    <property type="evidence" value="ECO:0007669"/>
    <property type="project" value="InterPro"/>
</dbReference>
<dbReference type="SUPFAM" id="SSF51735">
    <property type="entry name" value="NAD(P)-binding Rossmann-fold domains"/>
    <property type="match status" value="1"/>
</dbReference>
<feature type="domain" description="Carrier" evidence="11">
    <location>
        <begin position="1391"/>
        <end position="1464"/>
    </location>
</feature>
<dbReference type="InterPro" id="IPR018201">
    <property type="entry name" value="Ketoacyl_synth_AS"/>
</dbReference>
<dbReference type="InterPro" id="IPR014030">
    <property type="entry name" value="Ketoacyl_synth_N"/>
</dbReference>
<dbReference type="InterPro" id="IPR006162">
    <property type="entry name" value="Ppantetheine_attach_site"/>
</dbReference>
<evidence type="ECO:0000256" key="2">
    <source>
        <dbReference type="ARBA" id="ARBA00004792"/>
    </source>
</evidence>
<dbReference type="SUPFAM" id="SSF53901">
    <property type="entry name" value="Thiolase-like"/>
    <property type="match status" value="3"/>
</dbReference>
<dbReference type="Proteomes" id="UP000195755">
    <property type="component" value="Chromosome"/>
</dbReference>
<dbReference type="EMBL" id="CP021744">
    <property type="protein sequence ID" value="ARZ71656.1"/>
    <property type="molecule type" value="Genomic_DNA"/>
</dbReference>
<proteinExistence type="predicted"/>
<reference evidence="14 15" key="1">
    <citation type="submission" date="2017-06" db="EMBL/GenBank/DDBJ databases">
        <title>Streptomyces albireticuli Genome sequencing and assembly.</title>
        <authorList>
            <person name="Wang Y."/>
            <person name="Du B."/>
            <person name="Ding Y."/>
            <person name="Liu H."/>
            <person name="Hou Q."/>
            <person name="Liu K."/>
            <person name="Yao L."/>
            <person name="Wang C."/>
        </authorList>
    </citation>
    <scope>NUCLEOTIDE SEQUENCE [LARGE SCALE GENOMIC DNA]</scope>
    <source>
        <strain evidence="14 15">MDJK11</strain>
    </source>
</reference>
<comment type="caution">
    <text evidence="9">Lacks conserved residue(s) required for the propagation of feature annotation.</text>
</comment>
<feature type="domain" description="Ketosynthase family 3 (KS3)" evidence="12">
    <location>
        <begin position="2527"/>
        <end position="2951"/>
    </location>
</feature>
<keyword evidence="3" id="KW-0596">Phosphopantetheine</keyword>
<dbReference type="GO" id="GO:0005737">
    <property type="term" value="C:cytoplasm"/>
    <property type="evidence" value="ECO:0007669"/>
    <property type="project" value="UniProtKB-SubCell"/>
</dbReference>
<dbReference type="InterPro" id="IPR020806">
    <property type="entry name" value="PKS_PP-bd"/>
</dbReference>
<dbReference type="GO" id="GO:0006633">
    <property type="term" value="P:fatty acid biosynthetic process"/>
    <property type="evidence" value="ECO:0007669"/>
    <property type="project" value="InterPro"/>
</dbReference>
<dbReference type="InterPro" id="IPR057326">
    <property type="entry name" value="KR_dom"/>
</dbReference>
<feature type="region of interest" description="Disordered" evidence="10">
    <location>
        <begin position="2367"/>
        <end position="2408"/>
    </location>
</feature>
<dbReference type="GO" id="GO:0033068">
    <property type="term" value="P:macrolide biosynthetic process"/>
    <property type="evidence" value="ECO:0007669"/>
    <property type="project" value="UniProtKB-ARBA"/>
</dbReference>
<feature type="active site" description="Proton donor; for dehydratase activity" evidence="9">
    <location>
        <position position="856"/>
    </location>
</feature>
<dbReference type="InterPro" id="IPR036736">
    <property type="entry name" value="ACP-like_sf"/>
</dbReference>
<dbReference type="InterPro" id="IPR049551">
    <property type="entry name" value="PKS_DH_C"/>
</dbReference>
<keyword evidence="7" id="KW-0677">Repeat</keyword>